<dbReference type="AlphaFoldDB" id="A0A939BWB6"/>
<evidence type="ECO:0000313" key="3">
    <source>
        <dbReference type="EMBL" id="MBM9460856.1"/>
    </source>
</evidence>
<keyword evidence="2" id="KW-0812">Transmembrane</keyword>
<dbReference type="RefSeq" id="WP_205292175.1">
    <property type="nucleotide sequence ID" value="NZ_CP074406.1"/>
</dbReference>
<feature type="compositionally biased region" description="Low complexity" evidence="1">
    <location>
        <begin position="221"/>
        <end position="230"/>
    </location>
</feature>
<evidence type="ECO:0000256" key="1">
    <source>
        <dbReference type="SAM" id="MobiDB-lite"/>
    </source>
</evidence>
<evidence type="ECO:0000313" key="4">
    <source>
        <dbReference type="Proteomes" id="UP000663791"/>
    </source>
</evidence>
<feature type="compositionally biased region" description="Basic and acidic residues" evidence="1">
    <location>
        <begin position="298"/>
        <end position="310"/>
    </location>
</feature>
<feature type="region of interest" description="Disordered" evidence="1">
    <location>
        <begin position="66"/>
        <end position="134"/>
    </location>
</feature>
<accession>A0A939BWB6</accession>
<protein>
    <submittedName>
        <fullName evidence="3">Uncharacterized protein</fullName>
    </submittedName>
</protein>
<sequence>MDLSALIFVALAVAWAVYLVPMALRQHEEDDVSRSVDGFSDRLRVLARREPISATKATLVRLGERRTAAAADDPADNSADDSADDTADDADKAPATPTPASREHPVERVEQVQVARTARDLPPAQRAKRRAAARRAAQRRRRVLGVLLLANLVLVALATPGLVHAAWTAVPATLLVAWLVACRLMVKRERRVRTSSTVRTRRAAPAEEAPAAEKPAEKPVDAPSAEAAAALEDEDVVDDETGEIAAVTDETAGETGDETNGWTPVEVPLPTYVAKAPAGRTVRTIDLDSTGVWSSGRNEADSQLAREADAQRAQAETAEDEQRRAAGS</sequence>
<feature type="transmembrane region" description="Helical" evidence="2">
    <location>
        <begin position="6"/>
        <end position="24"/>
    </location>
</feature>
<keyword evidence="2" id="KW-0472">Membrane</keyword>
<organism evidence="3 4">
    <name type="scientific">Nocardioides faecalis</name>
    <dbReference type="NCBI Taxonomy" id="2803858"/>
    <lineage>
        <taxon>Bacteria</taxon>
        <taxon>Bacillati</taxon>
        <taxon>Actinomycetota</taxon>
        <taxon>Actinomycetes</taxon>
        <taxon>Propionibacteriales</taxon>
        <taxon>Nocardioidaceae</taxon>
        <taxon>Nocardioides</taxon>
    </lineage>
</organism>
<feature type="region of interest" description="Disordered" evidence="1">
    <location>
        <begin position="193"/>
        <end position="239"/>
    </location>
</feature>
<evidence type="ECO:0000256" key="2">
    <source>
        <dbReference type="SAM" id="Phobius"/>
    </source>
</evidence>
<gene>
    <name evidence="3" type="ORF">JK386_13205</name>
</gene>
<dbReference type="EMBL" id="JAERTX010000012">
    <property type="protein sequence ID" value="MBM9460856.1"/>
    <property type="molecule type" value="Genomic_DNA"/>
</dbReference>
<name>A0A939BWB6_9ACTN</name>
<feature type="region of interest" description="Disordered" evidence="1">
    <location>
        <begin position="287"/>
        <end position="328"/>
    </location>
</feature>
<keyword evidence="4" id="KW-1185">Reference proteome</keyword>
<proteinExistence type="predicted"/>
<feature type="region of interest" description="Disordered" evidence="1">
    <location>
        <begin position="247"/>
        <end position="266"/>
    </location>
</feature>
<dbReference type="Proteomes" id="UP000663791">
    <property type="component" value="Unassembled WGS sequence"/>
</dbReference>
<comment type="caution">
    <text evidence="3">The sequence shown here is derived from an EMBL/GenBank/DDBJ whole genome shotgun (WGS) entry which is preliminary data.</text>
</comment>
<feature type="compositionally biased region" description="Acidic residues" evidence="1">
    <location>
        <begin position="73"/>
        <end position="88"/>
    </location>
</feature>
<reference evidence="3" key="1">
    <citation type="submission" date="2021-01" db="EMBL/GenBank/DDBJ databases">
        <title>Novel species in genus Nocardioides.</title>
        <authorList>
            <person name="Zhang G."/>
        </authorList>
    </citation>
    <scope>NUCLEOTIDE SEQUENCE</scope>
    <source>
        <strain evidence="3">Zg-536</strain>
    </source>
</reference>
<feature type="compositionally biased region" description="Basic and acidic residues" evidence="1">
    <location>
        <begin position="101"/>
        <end position="110"/>
    </location>
</feature>
<feature type="transmembrane region" description="Helical" evidence="2">
    <location>
        <begin position="169"/>
        <end position="186"/>
    </location>
</feature>
<feature type="transmembrane region" description="Helical" evidence="2">
    <location>
        <begin position="143"/>
        <end position="163"/>
    </location>
</feature>
<keyword evidence="2" id="KW-1133">Transmembrane helix</keyword>